<protein>
    <submittedName>
        <fullName evidence="2">DUF2065 family protein</fullName>
    </submittedName>
</protein>
<accession>A0A6B0TLX0</accession>
<dbReference type="InterPro" id="IPR019201">
    <property type="entry name" value="DUF2065"/>
</dbReference>
<evidence type="ECO:0000256" key="1">
    <source>
        <dbReference type="SAM" id="Phobius"/>
    </source>
</evidence>
<name>A0A6B0TLX0_9RHOB</name>
<evidence type="ECO:0000313" key="3">
    <source>
        <dbReference type="Proteomes" id="UP000436016"/>
    </source>
</evidence>
<organism evidence="2 3">
    <name type="scientific">Oceanomicrobium pacificus</name>
    <dbReference type="NCBI Taxonomy" id="2692916"/>
    <lineage>
        <taxon>Bacteria</taxon>
        <taxon>Pseudomonadati</taxon>
        <taxon>Pseudomonadota</taxon>
        <taxon>Alphaproteobacteria</taxon>
        <taxon>Rhodobacterales</taxon>
        <taxon>Paracoccaceae</taxon>
        <taxon>Oceanomicrobium</taxon>
    </lineage>
</organism>
<reference evidence="2 3" key="1">
    <citation type="submission" date="2019-12" db="EMBL/GenBank/DDBJ databases">
        <title>Strain KN286 was isolated from seawater, which was collected from Caroline Seamount in the tropical western Pacific.</title>
        <authorList>
            <person name="Wang Q."/>
        </authorList>
    </citation>
    <scope>NUCLEOTIDE SEQUENCE [LARGE SCALE GENOMIC DNA]</scope>
    <source>
        <strain evidence="2 3">KN286</strain>
    </source>
</reference>
<sequence>MLRDLAFILGAVAVVEGLVLALAPHRLEQLLSLLTALGPERMRLIGLLALATGTVLLAWARSG</sequence>
<keyword evidence="1" id="KW-1133">Transmembrane helix</keyword>
<dbReference type="Pfam" id="PF09838">
    <property type="entry name" value="DUF2065"/>
    <property type="match status" value="1"/>
</dbReference>
<dbReference type="RefSeq" id="WP_160854100.1">
    <property type="nucleotide sequence ID" value="NZ_WUWG01000003.1"/>
</dbReference>
<feature type="transmembrane region" description="Helical" evidence="1">
    <location>
        <begin position="6"/>
        <end position="23"/>
    </location>
</feature>
<dbReference type="EMBL" id="WUWG01000003">
    <property type="protein sequence ID" value="MXU65537.1"/>
    <property type="molecule type" value="Genomic_DNA"/>
</dbReference>
<comment type="caution">
    <text evidence="2">The sequence shown here is derived from an EMBL/GenBank/DDBJ whole genome shotgun (WGS) entry which is preliminary data.</text>
</comment>
<proteinExistence type="predicted"/>
<feature type="transmembrane region" description="Helical" evidence="1">
    <location>
        <begin position="44"/>
        <end position="60"/>
    </location>
</feature>
<gene>
    <name evidence="2" type="ORF">GSH16_08755</name>
</gene>
<keyword evidence="1" id="KW-0472">Membrane</keyword>
<evidence type="ECO:0000313" key="2">
    <source>
        <dbReference type="EMBL" id="MXU65537.1"/>
    </source>
</evidence>
<dbReference type="Proteomes" id="UP000436016">
    <property type="component" value="Unassembled WGS sequence"/>
</dbReference>
<keyword evidence="3" id="KW-1185">Reference proteome</keyword>
<dbReference type="AlphaFoldDB" id="A0A6B0TLX0"/>
<keyword evidence="1" id="KW-0812">Transmembrane</keyword>